<evidence type="ECO:0000313" key="2">
    <source>
        <dbReference type="Proteomes" id="UP001396334"/>
    </source>
</evidence>
<name>A0ABR2QN47_9ROSI</name>
<sequence length="97" mass="10708">MDSSGRSRRRPFGKEKQGLAYLAVEETGYSGTHNQNEFSQRLLYRPRVISSSSPSCSSPSSASCFLCKKPLGGNEDIIMCRMNSLGLNSWKSRIALS</sequence>
<dbReference type="EMBL" id="JBBPBN010000035">
    <property type="protein sequence ID" value="KAK9002093.1"/>
    <property type="molecule type" value="Genomic_DNA"/>
</dbReference>
<reference evidence="1 2" key="1">
    <citation type="journal article" date="2024" name="G3 (Bethesda)">
        <title>Genome assembly of Hibiscus sabdariffa L. provides insights into metabolisms of medicinal natural products.</title>
        <authorList>
            <person name="Kim T."/>
        </authorList>
    </citation>
    <scope>NUCLEOTIDE SEQUENCE [LARGE SCALE GENOMIC DNA]</scope>
    <source>
        <strain evidence="1">TK-2024</strain>
        <tissue evidence="1">Old leaves</tissue>
    </source>
</reference>
<dbReference type="Proteomes" id="UP001396334">
    <property type="component" value="Unassembled WGS sequence"/>
</dbReference>
<organism evidence="1 2">
    <name type="scientific">Hibiscus sabdariffa</name>
    <name type="common">roselle</name>
    <dbReference type="NCBI Taxonomy" id="183260"/>
    <lineage>
        <taxon>Eukaryota</taxon>
        <taxon>Viridiplantae</taxon>
        <taxon>Streptophyta</taxon>
        <taxon>Embryophyta</taxon>
        <taxon>Tracheophyta</taxon>
        <taxon>Spermatophyta</taxon>
        <taxon>Magnoliopsida</taxon>
        <taxon>eudicotyledons</taxon>
        <taxon>Gunneridae</taxon>
        <taxon>Pentapetalae</taxon>
        <taxon>rosids</taxon>
        <taxon>malvids</taxon>
        <taxon>Malvales</taxon>
        <taxon>Malvaceae</taxon>
        <taxon>Malvoideae</taxon>
        <taxon>Hibiscus</taxon>
    </lineage>
</organism>
<proteinExistence type="predicted"/>
<accession>A0ABR2QN47</accession>
<gene>
    <name evidence="1" type="ORF">V6N11_024781</name>
</gene>
<evidence type="ECO:0000313" key="1">
    <source>
        <dbReference type="EMBL" id="KAK9002093.1"/>
    </source>
</evidence>
<protein>
    <submittedName>
        <fullName evidence="1">Uncharacterized protein</fullName>
    </submittedName>
</protein>
<comment type="caution">
    <text evidence="1">The sequence shown here is derived from an EMBL/GenBank/DDBJ whole genome shotgun (WGS) entry which is preliminary data.</text>
</comment>
<keyword evidence="2" id="KW-1185">Reference proteome</keyword>